<dbReference type="EMBL" id="KE125013">
    <property type="protein sequence ID" value="EPB72977.1"/>
    <property type="molecule type" value="Genomic_DNA"/>
</dbReference>
<keyword evidence="3" id="KW-0812">Transmembrane</keyword>
<dbReference type="Pfam" id="PF07245">
    <property type="entry name" value="Phlebovirus_G2"/>
    <property type="match status" value="1"/>
</dbReference>
<evidence type="ECO:0000256" key="1">
    <source>
        <dbReference type="SAM" id="Coils"/>
    </source>
</evidence>
<protein>
    <recommendedName>
        <fullName evidence="4">Phlebovirus glycoprotein G2 fusion domain-containing protein</fullName>
    </recommendedName>
</protein>
<feature type="coiled-coil region" evidence="1">
    <location>
        <begin position="756"/>
        <end position="834"/>
    </location>
</feature>
<feature type="compositionally biased region" description="Basic and acidic residues" evidence="2">
    <location>
        <begin position="878"/>
        <end position="900"/>
    </location>
</feature>
<keyword evidence="6" id="KW-1185">Reference proteome</keyword>
<feature type="transmembrane region" description="Helical" evidence="3">
    <location>
        <begin position="93"/>
        <end position="115"/>
    </location>
</feature>
<sequence length="1118" mass="127836">MRCINGGVELISPPHIPYQICAEEFCLTYGNPLANETFPAEVILHDHQVRWKFTENETTAIIEINCPATQFCQNIDCLFCSIAILNPECWPTAAVIAVTILLYLVISICYVFLYVPITLGWPLRVLTSFICRCLRSVINGINVITRRTRRGFRNPQRPVDLIELLAILCIFTSTMAEANGCQQVDVFSHVSTVCSRSDDGQTCKVQLFEVLKINPFKRQACFKLHHNSTSLHEIHVQWKSLILLCEPVTDVFTCETNYNVVDSKCCPHTGSCKGGKCADINAISLIPELELGNKYPGITASRNAFFYRIYLTPNSPQLYEIFHCNRWREAAKVEITHFHAIKGTADSYLAHLRPNIPVSWKFFTLTLSSITVPPIPLLNLPFISDGNHTAIWHSNKKPALQCPNHTAAKNLDCDIVEDCTCYPAETQANCKCRQIDISSWFDNIQHSLPVVLPPVTFRQTREGQVQATISSMTTSEIILSIQDNFKTNIIVDSAICTIENTILSGCYRCQKGAYAKIMCTSTKPAQAEIICPTSSFTFTDTATFILNNWLKGNPTSDFDIQWPDIWHIVDVFLQWYKTLIACLFTLVVVLVLTYLYLPTFGFRIIRSAIGLIIRLIRTCYRLLLRAICCFRVSEMDEDLANPSNGRKGKEPTTSCLENNLTLTLDGLHRQVDTAATIRVDWAHMKGDPAFTFGNPEEQVIIVNRILRAASVAKEKIVRLASSYLLANKWYAAQVDSARLSEWSQVQQKTADISEVMPMANEEAKRLSTLIKEIENELQKAEKNVYEAKFHDKTELYKRVAYTLQNRLQEQQQDIHALTLQVRELESKAQAKKTDNGEMTDTMENTTASKQMQLTGLQVQVECETRRVQQVYSGCDDKFEQDHGGQKERSDFERETEECHQRHVSPYHQQVYDDYYHESRRKSTEGPISDPDYFEQMIAEVKTYSEDEPEPMDEDHDLVLENISSDEGDARDNNEEINDETWRRRRLREDLLQMENVLQNFPFRKIGESSRGVESWVKCAFCRRVGQHCSDSSSEVTYGDERYNIVRHGGLCKHCLDQCPPDKCKFKPRRCWYCERIRGIIAEDIMPDDGGHHRALCNVPNARNTLRRRIEDIRRQLNG</sequence>
<evidence type="ECO:0000256" key="2">
    <source>
        <dbReference type="SAM" id="MobiDB-lite"/>
    </source>
</evidence>
<gene>
    <name evidence="5" type="ORF">ANCCEY_07934</name>
</gene>
<feature type="domain" description="Phlebovirus glycoprotein G2 fusion" evidence="4">
    <location>
        <begin position="181"/>
        <end position="477"/>
    </location>
</feature>
<dbReference type="Gene3D" id="2.60.40.3770">
    <property type="match status" value="1"/>
</dbReference>
<evidence type="ECO:0000256" key="3">
    <source>
        <dbReference type="SAM" id="Phobius"/>
    </source>
</evidence>
<dbReference type="InterPro" id="IPR009878">
    <property type="entry name" value="Phlebovirus_G2_fusion"/>
</dbReference>
<keyword evidence="3" id="KW-0472">Membrane</keyword>
<keyword evidence="1" id="KW-0175">Coiled coil</keyword>
<keyword evidence="3" id="KW-1133">Transmembrane helix</keyword>
<evidence type="ECO:0000313" key="6">
    <source>
        <dbReference type="Proteomes" id="UP000054495"/>
    </source>
</evidence>
<dbReference type="AlphaFoldDB" id="A0A0D6LZC9"/>
<reference evidence="5 6" key="1">
    <citation type="submission" date="2013-05" db="EMBL/GenBank/DDBJ databases">
        <title>Draft genome of the parasitic nematode Anyclostoma ceylanicum.</title>
        <authorList>
            <person name="Mitreva M."/>
        </authorList>
    </citation>
    <scope>NUCLEOTIDE SEQUENCE [LARGE SCALE GENOMIC DNA]</scope>
</reference>
<feature type="transmembrane region" description="Helical" evidence="3">
    <location>
        <begin position="575"/>
        <end position="597"/>
    </location>
</feature>
<organism evidence="5 6">
    <name type="scientific">Ancylostoma ceylanicum</name>
    <dbReference type="NCBI Taxonomy" id="53326"/>
    <lineage>
        <taxon>Eukaryota</taxon>
        <taxon>Metazoa</taxon>
        <taxon>Ecdysozoa</taxon>
        <taxon>Nematoda</taxon>
        <taxon>Chromadorea</taxon>
        <taxon>Rhabditida</taxon>
        <taxon>Rhabditina</taxon>
        <taxon>Rhabditomorpha</taxon>
        <taxon>Strongyloidea</taxon>
        <taxon>Ancylostomatidae</taxon>
        <taxon>Ancylostomatinae</taxon>
        <taxon>Ancylostoma</taxon>
    </lineage>
</organism>
<name>A0A0D6LZC9_9BILA</name>
<proteinExistence type="predicted"/>
<accession>A0A0D6LZC9</accession>
<evidence type="ECO:0000313" key="5">
    <source>
        <dbReference type="EMBL" id="EPB72977.1"/>
    </source>
</evidence>
<evidence type="ECO:0000259" key="4">
    <source>
        <dbReference type="Pfam" id="PF07245"/>
    </source>
</evidence>
<dbReference type="Proteomes" id="UP000054495">
    <property type="component" value="Unassembled WGS sequence"/>
</dbReference>
<feature type="region of interest" description="Disordered" evidence="2">
    <location>
        <begin position="878"/>
        <end position="901"/>
    </location>
</feature>